<evidence type="ECO:0000313" key="9">
    <source>
        <dbReference type="Proteomes" id="UP000608955"/>
    </source>
</evidence>
<evidence type="ECO:0000259" key="7">
    <source>
        <dbReference type="Pfam" id="PF13244"/>
    </source>
</evidence>
<evidence type="ECO:0000256" key="1">
    <source>
        <dbReference type="ARBA" id="ARBA00004651"/>
    </source>
</evidence>
<reference evidence="8" key="2">
    <citation type="submission" date="2020-09" db="EMBL/GenBank/DDBJ databases">
        <authorList>
            <person name="Sun Q."/>
            <person name="Ohkuma M."/>
        </authorList>
    </citation>
    <scope>NUCLEOTIDE SEQUENCE</scope>
    <source>
        <strain evidence="8">JCM 4654</strain>
    </source>
</reference>
<dbReference type="AlphaFoldDB" id="A0A918Y5G1"/>
<keyword evidence="2" id="KW-1003">Cell membrane</keyword>
<evidence type="ECO:0000256" key="6">
    <source>
        <dbReference type="SAM" id="Phobius"/>
    </source>
</evidence>
<keyword evidence="3 6" id="KW-0812">Transmembrane</keyword>
<feature type="domain" description="MrpA C-terminal/MbhD" evidence="7">
    <location>
        <begin position="11"/>
        <end position="76"/>
    </location>
</feature>
<organism evidence="8 9">
    <name type="scientific">Streptomyces naganishii JCM 4654</name>
    <dbReference type="NCBI Taxonomy" id="1306179"/>
    <lineage>
        <taxon>Bacteria</taxon>
        <taxon>Bacillati</taxon>
        <taxon>Actinomycetota</taxon>
        <taxon>Actinomycetes</taxon>
        <taxon>Kitasatosporales</taxon>
        <taxon>Streptomycetaceae</taxon>
        <taxon>Streptomyces</taxon>
    </lineage>
</organism>
<evidence type="ECO:0000313" key="8">
    <source>
        <dbReference type="EMBL" id="GHD90911.1"/>
    </source>
</evidence>
<comment type="subcellular location">
    <subcellularLocation>
        <location evidence="1">Cell membrane</location>
        <topology evidence="1">Multi-pass membrane protein</topology>
    </subcellularLocation>
</comment>
<reference evidence="8" key="1">
    <citation type="journal article" date="2014" name="Int. J. Syst. Evol. Microbiol.">
        <title>Complete genome sequence of Corynebacterium casei LMG S-19264T (=DSM 44701T), isolated from a smear-ripened cheese.</title>
        <authorList>
            <consortium name="US DOE Joint Genome Institute (JGI-PGF)"/>
            <person name="Walter F."/>
            <person name="Albersmeier A."/>
            <person name="Kalinowski J."/>
            <person name="Ruckert C."/>
        </authorList>
    </citation>
    <scope>NUCLEOTIDE SEQUENCE</scope>
    <source>
        <strain evidence="8">JCM 4654</strain>
    </source>
</reference>
<dbReference type="GO" id="GO:0005886">
    <property type="term" value="C:plasma membrane"/>
    <property type="evidence" value="ECO:0007669"/>
    <property type="project" value="UniProtKB-SubCell"/>
</dbReference>
<keyword evidence="9" id="KW-1185">Reference proteome</keyword>
<feature type="transmembrane region" description="Helical" evidence="6">
    <location>
        <begin position="6"/>
        <end position="22"/>
    </location>
</feature>
<name>A0A918Y5G1_9ACTN</name>
<dbReference type="EMBL" id="BMVF01000009">
    <property type="protein sequence ID" value="GHD90911.1"/>
    <property type="molecule type" value="Genomic_DNA"/>
</dbReference>
<dbReference type="InterPro" id="IPR025383">
    <property type="entry name" value="MrpA_C/MbhD"/>
</dbReference>
<evidence type="ECO:0000256" key="5">
    <source>
        <dbReference type="ARBA" id="ARBA00023136"/>
    </source>
</evidence>
<dbReference type="RefSeq" id="WP_190178988.1">
    <property type="nucleotide sequence ID" value="NZ_BMVF01000009.1"/>
</dbReference>
<evidence type="ECO:0000256" key="4">
    <source>
        <dbReference type="ARBA" id="ARBA00022989"/>
    </source>
</evidence>
<accession>A0A918Y5G1</accession>
<dbReference type="Pfam" id="PF13244">
    <property type="entry name" value="MbhD"/>
    <property type="match status" value="1"/>
</dbReference>
<evidence type="ECO:0000256" key="3">
    <source>
        <dbReference type="ARBA" id="ARBA00022692"/>
    </source>
</evidence>
<feature type="transmembrane region" description="Helical" evidence="6">
    <location>
        <begin position="29"/>
        <end position="46"/>
    </location>
</feature>
<feature type="transmembrane region" description="Helical" evidence="6">
    <location>
        <begin position="52"/>
        <end position="71"/>
    </location>
</feature>
<sequence>MTVLIAVALTLVAAIGAVVVGTHSPERQAVVLSMFGMALTVLFVTVQAPDVALSQLGVGAALVPLMVMLAIRRIRRDQRGDERRPGKDEE</sequence>
<keyword evidence="5 6" id="KW-0472">Membrane</keyword>
<protein>
    <recommendedName>
        <fullName evidence="7">MrpA C-terminal/MbhD domain-containing protein</fullName>
    </recommendedName>
</protein>
<proteinExistence type="predicted"/>
<keyword evidence="4 6" id="KW-1133">Transmembrane helix</keyword>
<gene>
    <name evidence="8" type="ORF">GCM10010508_37380</name>
</gene>
<evidence type="ECO:0000256" key="2">
    <source>
        <dbReference type="ARBA" id="ARBA00022475"/>
    </source>
</evidence>
<comment type="caution">
    <text evidence="8">The sequence shown here is derived from an EMBL/GenBank/DDBJ whole genome shotgun (WGS) entry which is preliminary data.</text>
</comment>
<dbReference type="Proteomes" id="UP000608955">
    <property type="component" value="Unassembled WGS sequence"/>
</dbReference>